<reference evidence="17" key="1">
    <citation type="submission" date="2017-02" db="EMBL/GenBank/DDBJ databases">
        <authorList>
            <person name="Tafer H."/>
            <person name="Lopandic K."/>
        </authorList>
    </citation>
    <scope>NUCLEOTIDE SEQUENCE [LARGE SCALE GENOMIC DNA]</scope>
    <source>
        <strain evidence="17">CBS 366.77</strain>
    </source>
</reference>
<keyword evidence="8" id="KW-0227">DNA damage</keyword>
<accession>A0A3A2Z854</accession>
<keyword evidence="10" id="KW-0460">Magnesium</keyword>
<dbReference type="Pfam" id="PF02696">
    <property type="entry name" value="SelO"/>
    <property type="match status" value="1"/>
</dbReference>
<evidence type="ECO:0000256" key="6">
    <source>
        <dbReference type="ARBA" id="ARBA00022723"/>
    </source>
</evidence>
<feature type="compositionally biased region" description="Polar residues" evidence="14">
    <location>
        <begin position="314"/>
        <end position="328"/>
    </location>
</feature>
<dbReference type="GO" id="GO:0006281">
    <property type="term" value="P:DNA repair"/>
    <property type="evidence" value="ECO:0007669"/>
    <property type="project" value="InterPro"/>
</dbReference>
<sequence length="1401" mass="158222">MEILRNLHRSVAQGFEASVDNAYRQLNTELALRDARVKAAEHEAAASNEARENAAAKLKELEHENSILREELRHHEADSMNSLEVSATKSHQVWEAYAPERVLESYSGGEMDNLHLDLTHTRKIVDTKYRALYGEVQTLIKVSQELRTQVKRYKKKLIRWRECLNRDEFTLVLDGFPITFQKLLATANDHQMDLRTSNQRSPLKEPLEAGGYTTPAGISISSLGPRQSAPEFNCEGSSIRMDGEHSHRLSELCPTLSDCPLDYNEVRPNIPIERVERPPKRKRVSSPQHAFTSSSHFNPANDEPGRQVTVKSEPISSSPLRNLSQCCESNPPKMQNLDEIGGSVETPTKRNGNNPDEEHQILVTTTEPSGLDHSLDAAHSNSRRFSPSTEVSRPLQPGGSQLNDSNSNRQLNDESNKRLERVAQQGLPSVAEDGDDNYFDIGSRKLHQNSLSNTSMHRPGPRTNSILAQQRLQNLLETPPSLRLLRNAPRKSLDSSIEGRKQLRNLDCSVDQDPAVGNCKALPLPRPPEKHSTRDDLADGCGPGLGAFKNNLTESYSEDKPYRARPLRKLELNHFKINPNNNDGLDFAFNQVVRKKDGRKSIPGCTRDDCCGDKFLAMARLGGVPAELRNSHQEGPRGIENDTECVQQLLDAGDSEVKDGLLPGARLIANRYGKHRHQRPRTPPGFWRTEMPDTQDLERDHEEARRQEREKVKERFIEARRQGGSGSMLMSELTNDRINTHNPSHTSMTFSAPSRYSSYLLGKYMSLRTTFPQSSVFRSRLRQMTSHISNDTAGVSLAELPKSNVFTSNLPSDPAFETPELSHKAPREALGPRLVRGALYTFVRPEHVDDSELLGVSPRAMEDLGLRPGEEHTAQFKALVTGNEIWWDEDNGGIYPWAQCYGGWQFGAWAGQLGDGRAISLFESTNPRTKTRYELQLKGAGRTPYSRFADGKAVLRSSIREYVVSEALYALGVPTTRALSISLLPKTKVLRERIEPGAIVARFAESWLRIGTFDLLRARGERDMIRKLATFIAENVFAGWESLPAAVSLGEEHSSVNVDNPARGISWNEVQDYQGVQENRFARLYREIVRRNAKTVAAWQAYGFMNGVLNTDNTSIYGLSIDYGPFAFMDNFDPQYTPNHDDHLLRYSYKNQPTVIWWNLVRLGESLGELLGAGNMVDEEGFVKEGLTEEAAEPVIRLAENIIERTGQEFRSVFLGEYKRLMARRLGLKSQKESDFQCLFSEILDTLEALELDFNHFFRRLSQISLAEIDTDEKRKEVAPIFFHTEGFGGIGYTEDSAKDRIGKWLGQWHSRIVEDWGSGNDGERQKAMKSVNPKFLPRGWILDEVIERVERKGDRDILGRVMQMSLNPFNDEWGLNREEEERFCGDVPRFQRAMMCSCSS</sequence>
<dbReference type="InterPro" id="IPR003846">
    <property type="entry name" value="SelO"/>
</dbReference>
<evidence type="ECO:0000256" key="9">
    <source>
        <dbReference type="ARBA" id="ARBA00022840"/>
    </source>
</evidence>
<feature type="region of interest" description="Disordered" evidence="14">
    <location>
        <begin position="270"/>
        <end position="416"/>
    </location>
</feature>
<evidence type="ECO:0000256" key="4">
    <source>
        <dbReference type="ARBA" id="ARBA00022679"/>
    </source>
</evidence>
<keyword evidence="9" id="KW-0067">ATP-binding</keyword>
<dbReference type="InterPro" id="IPR013882">
    <property type="entry name" value="Ctp1_C"/>
</dbReference>
<keyword evidence="7" id="KW-0547">Nucleotide-binding</keyword>
<keyword evidence="4" id="KW-0808">Transferase</keyword>
<evidence type="ECO:0000256" key="14">
    <source>
        <dbReference type="SAM" id="MobiDB-lite"/>
    </source>
</evidence>
<feature type="compositionally biased region" description="Polar residues" evidence="14">
    <location>
        <begin position="285"/>
        <end position="298"/>
    </location>
</feature>
<keyword evidence="11" id="KW-0539">Nucleus</keyword>
<evidence type="ECO:0000256" key="1">
    <source>
        <dbReference type="ARBA" id="ARBA00001946"/>
    </source>
</evidence>
<feature type="coiled-coil region" evidence="13">
    <location>
        <begin position="32"/>
        <end position="78"/>
    </location>
</feature>
<evidence type="ECO:0000256" key="13">
    <source>
        <dbReference type="SAM" id="Coils"/>
    </source>
</evidence>
<dbReference type="PANTHER" id="PTHR32057">
    <property type="entry name" value="PROTEIN ADENYLYLTRANSFERASE SELO, MITOCHONDRIAL"/>
    <property type="match status" value="1"/>
</dbReference>
<evidence type="ECO:0000256" key="5">
    <source>
        <dbReference type="ARBA" id="ARBA00022695"/>
    </source>
</evidence>
<name>A0A3A2Z854_9EURO</name>
<dbReference type="STRING" id="2070753.A0A3A2Z854"/>
<keyword evidence="6" id="KW-0479">Metal-binding</keyword>
<evidence type="ECO:0000256" key="8">
    <source>
        <dbReference type="ARBA" id="ARBA00022763"/>
    </source>
</evidence>
<keyword evidence="13" id="KW-0175">Coiled coil</keyword>
<evidence type="ECO:0000256" key="7">
    <source>
        <dbReference type="ARBA" id="ARBA00022741"/>
    </source>
</evidence>
<evidence type="ECO:0000259" key="15">
    <source>
        <dbReference type="Pfam" id="PF08573"/>
    </source>
</evidence>
<dbReference type="GO" id="GO:0046872">
    <property type="term" value="F:metal ion binding"/>
    <property type="evidence" value="ECO:0007669"/>
    <property type="project" value="UniProtKB-KW"/>
</dbReference>
<protein>
    <recommendedName>
        <fullName evidence="12">Selenoprotein O</fullName>
    </recommendedName>
</protein>
<feature type="compositionally biased region" description="Polar residues" evidence="14">
    <location>
        <begin position="379"/>
        <end position="391"/>
    </location>
</feature>
<dbReference type="Pfam" id="PF08573">
    <property type="entry name" value="SAE2"/>
    <property type="match status" value="1"/>
</dbReference>
<dbReference type="GO" id="GO:0070733">
    <property type="term" value="F:AMPylase activity"/>
    <property type="evidence" value="ECO:0007669"/>
    <property type="project" value="TreeGrafter"/>
</dbReference>
<feature type="compositionally biased region" description="Polar residues" evidence="14">
    <location>
        <begin position="345"/>
        <end position="354"/>
    </location>
</feature>
<evidence type="ECO:0000256" key="12">
    <source>
        <dbReference type="ARBA" id="ARBA00031547"/>
    </source>
</evidence>
<dbReference type="OrthoDB" id="10254721at2759"/>
<evidence type="ECO:0000313" key="16">
    <source>
        <dbReference type="EMBL" id="RJE19278.1"/>
    </source>
</evidence>
<comment type="subcellular location">
    <subcellularLocation>
        <location evidence="2">Nucleus</location>
    </subcellularLocation>
</comment>
<keyword evidence="17" id="KW-1185">Reference proteome</keyword>
<dbReference type="GO" id="GO:0005634">
    <property type="term" value="C:nucleus"/>
    <property type="evidence" value="ECO:0007669"/>
    <property type="project" value="UniProtKB-SubCell"/>
</dbReference>
<feature type="domain" description="DNA endonuclease activator Ctp1 C-terminal" evidence="15">
    <location>
        <begin position="588"/>
        <end position="695"/>
    </location>
</feature>
<dbReference type="HAMAP" id="MF_00692">
    <property type="entry name" value="SelO"/>
    <property type="match status" value="1"/>
</dbReference>
<dbReference type="GO" id="GO:0005739">
    <property type="term" value="C:mitochondrion"/>
    <property type="evidence" value="ECO:0007669"/>
    <property type="project" value="TreeGrafter"/>
</dbReference>
<organism evidence="16 17">
    <name type="scientific">Aspergillus sclerotialis</name>
    <dbReference type="NCBI Taxonomy" id="2070753"/>
    <lineage>
        <taxon>Eukaryota</taxon>
        <taxon>Fungi</taxon>
        <taxon>Dikarya</taxon>
        <taxon>Ascomycota</taxon>
        <taxon>Pezizomycotina</taxon>
        <taxon>Eurotiomycetes</taxon>
        <taxon>Eurotiomycetidae</taxon>
        <taxon>Eurotiales</taxon>
        <taxon>Aspergillaceae</taxon>
        <taxon>Aspergillus</taxon>
        <taxon>Aspergillus subgen. Polypaecilum</taxon>
    </lineage>
</organism>
<comment type="similarity">
    <text evidence="3">Belongs to the SELO family.</text>
</comment>
<comment type="caution">
    <text evidence="16">The sequence shown here is derived from an EMBL/GenBank/DDBJ whole genome shotgun (WGS) entry which is preliminary data.</text>
</comment>
<keyword evidence="5" id="KW-0548">Nucleotidyltransferase</keyword>
<feature type="region of interest" description="Disordered" evidence="14">
    <location>
        <begin position="214"/>
        <end position="239"/>
    </location>
</feature>
<dbReference type="GO" id="GO:0005524">
    <property type="term" value="F:ATP binding"/>
    <property type="evidence" value="ECO:0007669"/>
    <property type="project" value="UniProtKB-KW"/>
</dbReference>
<gene>
    <name evidence="16" type="ORF">PHISCL_08382</name>
</gene>
<evidence type="ECO:0000256" key="2">
    <source>
        <dbReference type="ARBA" id="ARBA00004123"/>
    </source>
</evidence>
<evidence type="ECO:0000256" key="3">
    <source>
        <dbReference type="ARBA" id="ARBA00009747"/>
    </source>
</evidence>
<evidence type="ECO:0000256" key="10">
    <source>
        <dbReference type="ARBA" id="ARBA00022842"/>
    </source>
</evidence>
<feature type="compositionally biased region" description="Polar residues" evidence="14">
    <location>
        <begin position="398"/>
        <end position="410"/>
    </location>
</feature>
<comment type="cofactor">
    <cofactor evidence="1">
        <name>Mg(2+)</name>
        <dbReference type="ChEBI" id="CHEBI:18420"/>
    </cofactor>
</comment>
<dbReference type="Proteomes" id="UP000266188">
    <property type="component" value="Unassembled WGS sequence"/>
</dbReference>
<dbReference type="PANTHER" id="PTHR32057:SF14">
    <property type="entry name" value="PROTEIN ADENYLYLTRANSFERASE SELO, MITOCHONDRIAL"/>
    <property type="match status" value="1"/>
</dbReference>
<evidence type="ECO:0000313" key="17">
    <source>
        <dbReference type="Proteomes" id="UP000266188"/>
    </source>
</evidence>
<proteinExistence type="inferred from homology"/>
<dbReference type="EMBL" id="MVGC01000427">
    <property type="protein sequence ID" value="RJE19278.1"/>
    <property type="molecule type" value="Genomic_DNA"/>
</dbReference>
<evidence type="ECO:0000256" key="11">
    <source>
        <dbReference type="ARBA" id="ARBA00023242"/>
    </source>
</evidence>